<organism evidence="1 2">
    <name type="scientific">Shewanella avicenniae</name>
    <dbReference type="NCBI Taxonomy" id="2814294"/>
    <lineage>
        <taxon>Bacteria</taxon>
        <taxon>Pseudomonadati</taxon>
        <taxon>Pseudomonadota</taxon>
        <taxon>Gammaproteobacteria</taxon>
        <taxon>Alteromonadales</taxon>
        <taxon>Shewanellaceae</taxon>
        <taxon>Shewanella</taxon>
    </lineage>
</organism>
<sequence length="107" mass="12129">MDESMNSSALAVINDVTLDRHNVSLSMSADIDFDAFDSLAGALVQALDLRVLEKSWGADRHQWLVEFEGTRLWLNFELYSRCCWLNSDNVADVEVLEYLQSLLSSQL</sequence>
<evidence type="ECO:0000313" key="2">
    <source>
        <dbReference type="Proteomes" id="UP000662770"/>
    </source>
</evidence>
<name>A0ABX7QQW8_9GAMM</name>
<reference evidence="1 2" key="1">
    <citation type="submission" date="2021-03" db="EMBL/GenBank/DDBJ databases">
        <title>Novel species identification of genus Shewanella.</title>
        <authorList>
            <person name="Liu G."/>
            <person name="Zhang Q."/>
        </authorList>
    </citation>
    <scope>NUCLEOTIDE SEQUENCE [LARGE SCALE GENOMIC DNA]</scope>
    <source>
        <strain evidence="1 2">FJAT-51800</strain>
    </source>
</reference>
<dbReference type="Pfam" id="PF12305">
    <property type="entry name" value="DUF3630"/>
    <property type="match status" value="1"/>
</dbReference>
<protein>
    <submittedName>
        <fullName evidence="1">DUF3630 family protein</fullName>
    </submittedName>
</protein>
<evidence type="ECO:0000313" key="1">
    <source>
        <dbReference type="EMBL" id="QSX33385.1"/>
    </source>
</evidence>
<dbReference type="InterPro" id="IPR022080">
    <property type="entry name" value="DUF3630"/>
</dbReference>
<gene>
    <name evidence="1" type="ORF">JYB87_16965</name>
</gene>
<accession>A0ABX7QQW8</accession>
<dbReference type="Proteomes" id="UP000662770">
    <property type="component" value="Chromosome"/>
</dbReference>
<dbReference type="EMBL" id="CP071503">
    <property type="protein sequence ID" value="QSX33385.1"/>
    <property type="molecule type" value="Genomic_DNA"/>
</dbReference>
<proteinExistence type="predicted"/>
<keyword evidence="2" id="KW-1185">Reference proteome</keyword>